<sequence length="167" mass="17624">MAAYGSVELRLHAAQPGCHLAWNTLAGIGWVESQHGTIGGRTLLTDGRSSTPVIGPALNGQGFAAIRSTPTSAQWHGDSTWEHAIGPLQFIPSTWERWAADGDGDGVKDPLDLDDAALAAGRYLCADGHDLATVSGWNAAIHSYNHDRSYVLSVLDAANTYASRATS</sequence>
<proteinExistence type="predicted"/>
<dbReference type="SUPFAM" id="SSF53955">
    <property type="entry name" value="Lysozyme-like"/>
    <property type="match status" value="1"/>
</dbReference>
<accession>A0A3N0E134</accession>
<dbReference type="Proteomes" id="UP000277094">
    <property type="component" value="Unassembled WGS sequence"/>
</dbReference>
<feature type="domain" description="Transglycosylase SLT" evidence="1">
    <location>
        <begin position="79"/>
        <end position="129"/>
    </location>
</feature>
<organism evidence="2 3">
    <name type="scientific">Nocardioides marmorisolisilvae</name>
    <dbReference type="NCBI Taxonomy" id="1542737"/>
    <lineage>
        <taxon>Bacteria</taxon>
        <taxon>Bacillati</taxon>
        <taxon>Actinomycetota</taxon>
        <taxon>Actinomycetes</taxon>
        <taxon>Propionibacteriales</taxon>
        <taxon>Nocardioidaceae</taxon>
        <taxon>Nocardioides</taxon>
    </lineage>
</organism>
<dbReference type="InterPro" id="IPR023346">
    <property type="entry name" value="Lysozyme-like_dom_sf"/>
</dbReference>
<dbReference type="Pfam" id="PF13406">
    <property type="entry name" value="SLT_2"/>
    <property type="match status" value="1"/>
</dbReference>
<dbReference type="CDD" id="cd13399">
    <property type="entry name" value="Slt35-like"/>
    <property type="match status" value="1"/>
</dbReference>
<dbReference type="PANTHER" id="PTHR30163:SF8">
    <property type="entry name" value="LYTIC MUREIN TRANSGLYCOSYLASE"/>
    <property type="match status" value="1"/>
</dbReference>
<keyword evidence="3" id="KW-1185">Reference proteome</keyword>
<gene>
    <name evidence="2" type="ORF">EFL95_00705</name>
</gene>
<name>A0A3N0E134_9ACTN</name>
<evidence type="ECO:0000313" key="2">
    <source>
        <dbReference type="EMBL" id="RNL81453.1"/>
    </source>
</evidence>
<dbReference type="PANTHER" id="PTHR30163">
    <property type="entry name" value="MEMBRANE-BOUND LYTIC MUREIN TRANSGLYCOSYLASE B"/>
    <property type="match status" value="1"/>
</dbReference>
<evidence type="ECO:0000313" key="3">
    <source>
        <dbReference type="Proteomes" id="UP000277094"/>
    </source>
</evidence>
<dbReference type="AlphaFoldDB" id="A0A3N0E134"/>
<reference evidence="2 3" key="1">
    <citation type="submission" date="2018-11" db="EMBL/GenBank/DDBJ databases">
        <authorList>
            <person name="Li F."/>
        </authorList>
    </citation>
    <scope>NUCLEOTIDE SEQUENCE [LARGE SCALE GENOMIC DNA]</scope>
    <source>
        <strain evidence="2 3">KIS18-7</strain>
    </source>
</reference>
<evidence type="ECO:0000259" key="1">
    <source>
        <dbReference type="Pfam" id="PF13406"/>
    </source>
</evidence>
<dbReference type="Gene3D" id="1.10.530.10">
    <property type="match status" value="1"/>
</dbReference>
<dbReference type="GO" id="GO:0009253">
    <property type="term" value="P:peptidoglycan catabolic process"/>
    <property type="evidence" value="ECO:0007669"/>
    <property type="project" value="TreeGrafter"/>
</dbReference>
<dbReference type="InterPro" id="IPR031304">
    <property type="entry name" value="SLT_2"/>
</dbReference>
<dbReference type="InterPro" id="IPR043426">
    <property type="entry name" value="MltB-like"/>
</dbReference>
<dbReference type="GO" id="GO:0008933">
    <property type="term" value="F:peptidoglycan lytic transglycosylase activity"/>
    <property type="evidence" value="ECO:0007669"/>
    <property type="project" value="TreeGrafter"/>
</dbReference>
<protein>
    <recommendedName>
        <fullName evidence="1">Transglycosylase SLT domain-containing protein</fullName>
    </recommendedName>
</protein>
<dbReference type="OrthoDB" id="9796191at2"/>
<comment type="caution">
    <text evidence="2">The sequence shown here is derived from an EMBL/GenBank/DDBJ whole genome shotgun (WGS) entry which is preliminary data.</text>
</comment>
<dbReference type="EMBL" id="RJSG01000001">
    <property type="protein sequence ID" value="RNL81453.1"/>
    <property type="molecule type" value="Genomic_DNA"/>
</dbReference>